<dbReference type="RefSeq" id="WP_344812180.1">
    <property type="nucleotide sequence ID" value="NZ_BAAAYX010000004.1"/>
</dbReference>
<sequence>MYYGVITSVGESITSYDRLHAALMERTGDDLTGMLLHVGRETDEGFQVIEVWETKEQFDRCNREIIWPLAAELFGPEPSAPPTFEEFEPRGLVLTGSRLAH</sequence>
<proteinExistence type="predicted"/>
<evidence type="ECO:0000313" key="2">
    <source>
        <dbReference type="Proteomes" id="UP001500051"/>
    </source>
</evidence>
<name>A0ABP7DDM3_9ACTN</name>
<comment type="caution">
    <text evidence="1">The sequence shown here is derived from an EMBL/GenBank/DDBJ whole genome shotgun (WGS) entry which is preliminary data.</text>
</comment>
<reference evidence="2" key="1">
    <citation type="journal article" date="2019" name="Int. J. Syst. Evol. Microbiol.">
        <title>The Global Catalogue of Microorganisms (GCM) 10K type strain sequencing project: providing services to taxonomists for standard genome sequencing and annotation.</title>
        <authorList>
            <consortium name="The Broad Institute Genomics Platform"/>
            <consortium name="The Broad Institute Genome Sequencing Center for Infectious Disease"/>
            <person name="Wu L."/>
            <person name="Ma J."/>
        </authorList>
    </citation>
    <scope>NUCLEOTIDE SEQUENCE [LARGE SCALE GENOMIC DNA]</scope>
    <source>
        <strain evidence="2">JCM 16548</strain>
    </source>
</reference>
<accession>A0ABP7DDM3</accession>
<dbReference type="Proteomes" id="UP001500051">
    <property type="component" value="Unassembled WGS sequence"/>
</dbReference>
<organism evidence="1 2">
    <name type="scientific">Microlunatus aurantiacus</name>
    <dbReference type="NCBI Taxonomy" id="446786"/>
    <lineage>
        <taxon>Bacteria</taxon>
        <taxon>Bacillati</taxon>
        <taxon>Actinomycetota</taxon>
        <taxon>Actinomycetes</taxon>
        <taxon>Propionibacteriales</taxon>
        <taxon>Propionibacteriaceae</taxon>
        <taxon>Microlunatus</taxon>
    </lineage>
</organism>
<gene>
    <name evidence="1" type="ORF">GCM10022204_19970</name>
</gene>
<protein>
    <recommendedName>
        <fullName evidence="3">ABM domain-containing protein</fullName>
    </recommendedName>
</protein>
<evidence type="ECO:0008006" key="3">
    <source>
        <dbReference type="Google" id="ProtNLM"/>
    </source>
</evidence>
<keyword evidence="2" id="KW-1185">Reference proteome</keyword>
<dbReference type="EMBL" id="BAAAYX010000004">
    <property type="protein sequence ID" value="GAA3702842.1"/>
    <property type="molecule type" value="Genomic_DNA"/>
</dbReference>
<evidence type="ECO:0000313" key="1">
    <source>
        <dbReference type="EMBL" id="GAA3702842.1"/>
    </source>
</evidence>